<name>A0AAU7JXV1_9MICO</name>
<feature type="region of interest" description="Disordered" evidence="1">
    <location>
        <begin position="299"/>
        <end position="322"/>
    </location>
</feature>
<gene>
    <name evidence="3" type="ORF">ABEG17_07960</name>
</gene>
<feature type="transmembrane region" description="Helical" evidence="2">
    <location>
        <begin position="473"/>
        <end position="493"/>
    </location>
</feature>
<dbReference type="SUPFAM" id="SSF56112">
    <property type="entry name" value="Protein kinase-like (PK-like)"/>
    <property type="match status" value="1"/>
</dbReference>
<evidence type="ECO:0000256" key="2">
    <source>
        <dbReference type="SAM" id="Phobius"/>
    </source>
</evidence>
<dbReference type="Gene3D" id="3.30.200.20">
    <property type="entry name" value="Phosphorylase Kinase, domain 1"/>
    <property type="match status" value="1"/>
</dbReference>
<feature type="region of interest" description="Disordered" evidence="1">
    <location>
        <begin position="1"/>
        <end position="26"/>
    </location>
</feature>
<reference evidence="3" key="1">
    <citation type="submission" date="2024-05" db="EMBL/GenBank/DDBJ databases">
        <authorList>
            <person name="Kim S."/>
            <person name="Heo J."/>
            <person name="Choi H."/>
            <person name="Choi Y."/>
            <person name="Kwon S.-W."/>
            <person name="Kim Y."/>
        </authorList>
    </citation>
    <scope>NUCLEOTIDE SEQUENCE</scope>
    <source>
        <strain evidence="3">KACC 23699</strain>
    </source>
</reference>
<proteinExistence type="predicted"/>
<dbReference type="Gene3D" id="1.10.510.10">
    <property type="entry name" value="Transferase(Phosphotransferase) domain 1"/>
    <property type="match status" value="1"/>
</dbReference>
<evidence type="ECO:0008006" key="4">
    <source>
        <dbReference type="Google" id="ProtNLM"/>
    </source>
</evidence>
<evidence type="ECO:0000313" key="3">
    <source>
        <dbReference type="EMBL" id="XBO45257.1"/>
    </source>
</evidence>
<dbReference type="Gene3D" id="2.60.120.260">
    <property type="entry name" value="Galactose-binding domain-like"/>
    <property type="match status" value="1"/>
</dbReference>
<dbReference type="InterPro" id="IPR008979">
    <property type="entry name" value="Galactose-bd-like_sf"/>
</dbReference>
<keyword evidence="2" id="KW-1133">Transmembrane helix</keyword>
<dbReference type="AlphaFoldDB" id="A0AAU7JXV1"/>
<accession>A0AAU7JXV1</accession>
<organism evidence="3">
    <name type="scientific">Pedococcus sp. KACC 23699</name>
    <dbReference type="NCBI Taxonomy" id="3149228"/>
    <lineage>
        <taxon>Bacteria</taxon>
        <taxon>Bacillati</taxon>
        <taxon>Actinomycetota</taxon>
        <taxon>Actinomycetes</taxon>
        <taxon>Micrococcales</taxon>
        <taxon>Intrasporangiaceae</taxon>
        <taxon>Pedococcus</taxon>
    </lineage>
</organism>
<feature type="compositionally biased region" description="Basic and acidic residues" evidence="1">
    <location>
        <begin position="1"/>
        <end position="15"/>
    </location>
</feature>
<keyword evidence="2" id="KW-0812">Transmembrane</keyword>
<evidence type="ECO:0000256" key="1">
    <source>
        <dbReference type="SAM" id="MobiDB-lite"/>
    </source>
</evidence>
<dbReference type="EMBL" id="CP157483">
    <property type="protein sequence ID" value="XBO45257.1"/>
    <property type="molecule type" value="Genomic_DNA"/>
</dbReference>
<dbReference type="RefSeq" id="WP_406832749.1">
    <property type="nucleotide sequence ID" value="NZ_CP157483.1"/>
</dbReference>
<feature type="compositionally biased region" description="Gly residues" evidence="1">
    <location>
        <begin position="344"/>
        <end position="358"/>
    </location>
</feature>
<keyword evidence="2" id="KW-0472">Membrane</keyword>
<protein>
    <recommendedName>
        <fullName evidence="4">F5/8 type C domain-containing protein</fullName>
    </recommendedName>
</protein>
<feature type="region of interest" description="Disordered" evidence="1">
    <location>
        <begin position="344"/>
        <end position="377"/>
    </location>
</feature>
<dbReference type="SUPFAM" id="SSF49785">
    <property type="entry name" value="Galactose-binding domain-like"/>
    <property type="match status" value="1"/>
</dbReference>
<dbReference type="InterPro" id="IPR011009">
    <property type="entry name" value="Kinase-like_dom_sf"/>
</dbReference>
<feature type="compositionally biased region" description="Low complexity" evidence="1">
    <location>
        <begin position="359"/>
        <end position="371"/>
    </location>
</feature>
<sequence length="680" mass="68759">MAAQRSGDRTGDRTSDAGGGSVHGVGPSTVLGGRYAVRRRLETLAHAERWAAHDTTLERDVVVVCFAEDEEHAAATLDAARRAAGLDNHRLVRVLDVGHSDRTAFYVEEAIADAHSLAQILEQGGLPAEEARRIAGETATGLEAARSRGLHHLRLTPHSVLRAPDGTIKVRGVATAAALASDDELDSASAARLDAVGVVAVAYAALTSRWPLTPAVPGVESAPRVVGGVAAPSEIAAGVPGDLDALCRLTLNDDQGPLTPGDFASQIAPWAPTQVVGLGGSAPRPVTGDVDRTIALPMGDLARDPGHAPATRQGGATPFDQDDTVRAAAPDQATQVMAAGAAGGAAAGSTTGGPGGAAAAGNAAGNAAANGEHGPQEGAPAAVAAALGAGATAAGHAAGAAAHRVGSFAKAAADKAADKAAERKAARDAAAEQAEERRISLDEALLDTSEPLDPPLPMLPQETAQTSRAQSKVVLAIVAGFLVIVTALGWYGVSQIGSGAHLFAGSPSPTVTVTAPTATVTPGQTTTPSPSTTTTTASEEFAILSATGFDPEGDNAERNGEAPRVFDGKTDTFWSSEGYASANLGGLKKGVGVRLDLGQVRKVSQVDLVLPNSSDVTVYVGPDRTLDTATVLGTSSGKSGNVIVKSAKPVTGQYVIVWFTKVSQVSDGKFRATLAEVTVR</sequence>